<keyword evidence="3 15" id="KW-0812">Transmembrane</keyword>
<evidence type="ECO:0000256" key="16">
    <source>
        <dbReference type="SAM" id="MobiDB-lite"/>
    </source>
</evidence>
<feature type="binding site" evidence="14">
    <location>
        <position position="427"/>
    </location>
    <ligand>
        <name>Mg(2+)</name>
        <dbReference type="ChEBI" id="CHEBI:18420"/>
    </ligand>
</feature>
<dbReference type="GO" id="GO:0045332">
    <property type="term" value="P:phospholipid translocation"/>
    <property type="evidence" value="ECO:0007669"/>
    <property type="project" value="TreeGrafter"/>
</dbReference>
<evidence type="ECO:0000256" key="6">
    <source>
        <dbReference type="ARBA" id="ARBA00022840"/>
    </source>
</evidence>
<feature type="binding site" evidence="13">
    <location>
        <position position="784"/>
    </location>
    <ligand>
        <name>ATP</name>
        <dbReference type="ChEBI" id="CHEBI:30616"/>
    </ligand>
</feature>
<dbReference type="InterPro" id="IPR001757">
    <property type="entry name" value="P_typ_ATPase"/>
</dbReference>
<evidence type="ECO:0000256" key="12">
    <source>
        <dbReference type="PIRSR" id="PIRSR606539-1"/>
    </source>
</evidence>
<comment type="cofactor">
    <cofactor evidence="14">
        <name>Mg(2+)</name>
        <dbReference type="ChEBI" id="CHEBI:18420"/>
    </cofactor>
</comment>
<comment type="subcellular location">
    <subcellularLocation>
        <location evidence="1 15">Membrane</location>
        <topology evidence="1 15">Multi-pass membrane protein</topology>
    </subcellularLocation>
</comment>
<dbReference type="PRINTS" id="PR00119">
    <property type="entry name" value="CATATPASE"/>
</dbReference>
<feature type="transmembrane region" description="Helical" evidence="15">
    <location>
        <begin position="1046"/>
        <end position="1066"/>
    </location>
</feature>
<feature type="binding site" evidence="14">
    <location>
        <position position="810"/>
    </location>
    <ligand>
        <name>Mg(2+)</name>
        <dbReference type="ChEBI" id="CHEBI:18420"/>
    </ligand>
</feature>
<evidence type="ECO:0000256" key="8">
    <source>
        <dbReference type="ARBA" id="ARBA00022967"/>
    </source>
</evidence>
<feature type="binding site" evidence="13">
    <location>
        <position position="697"/>
    </location>
    <ligand>
        <name>ATP</name>
        <dbReference type="ChEBI" id="CHEBI:30616"/>
    </ligand>
</feature>
<feature type="binding site" evidence="14">
    <location>
        <position position="425"/>
    </location>
    <ligand>
        <name>Mg(2+)</name>
        <dbReference type="ChEBI" id="CHEBI:18420"/>
    </ligand>
</feature>
<proteinExistence type="inferred from homology"/>
<evidence type="ECO:0000313" key="19">
    <source>
        <dbReference type="EMBL" id="KAG2262592.1"/>
    </source>
</evidence>
<dbReference type="SUPFAM" id="SSF56784">
    <property type="entry name" value="HAD-like"/>
    <property type="match status" value="1"/>
</dbReference>
<dbReference type="InterPro" id="IPR023299">
    <property type="entry name" value="ATPase_P-typ_cyto_dom_N"/>
</dbReference>
<feature type="binding site" evidence="13">
    <location>
        <position position="575"/>
    </location>
    <ligand>
        <name>ATP</name>
        <dbReference type="ChEBI" id="CHEBI:30616"/>
    </ligand>
</feature>
<protein>
    <recommendedName>
        <fullName evidence="15">Phospholipid-transporting ATPase</fullName>
        <ecNumber evidence="15">7.6.2.1</ecNumber>
    </recommendedName>
</protein>
<dbReference type="GO" id="GO:0005524">
    <property type="term" value="F:ATP binding"/>
    <property type="evidence" value="ECO:0007669"/>
    <property type="project" value="UniProtKB-UniRule"/>
</dbReference>
<dbReference type="SUPFAM" id="SSF81653">
    <property type="entry name" value="Calcium ATPase, transduction domain A"/>
    <property type="match status" value="1"/>
</dbReference>
<dbReference type="GO" id="GO:0005886">
    <property type="term" value="C:plasma membrane"/>
    <property type="evidence" value="ECO:0007669"/>
    <property type="project" value="TreeGrafter"/>
</dbReference>
<dbReference type="InterPro" id="IPR018303">
    <property type="entry name" value="ATPase_P-typ_P_site"/>
</dbReference>
<keyword evidence="6 13" id="KW-0067">ATP-binding</keyword>
<accession>A0A8X7U1L3</accession>
<evidence type="ECO:0000256" key="5">
    <source>
        <dbReference type="ARBA" id="ARBA00022741"/>
    </source>
</evidence>
<dbReference type="InterPro" id="IPR032631">
    <property type="entry name" value="P-type_ATPase_N"/>
</dbReference>
<feature type="binding site" evidence="13">
    <location>
        <position position="814"/>
    </location>
    <ligand>
        <name>ATP</name>
        <dbReference type="ChEBI" id="CHEBI:30616"/>
    </ligand>
</feature>
<evidence type="ECO:0000256" key="1">
    <source>
        <dbReference type="ARBA" id="ARBA00004141"/>
    </source>
</evidence>
<dbReference type="InterPro" id="IPR032630">
    <property type="entry name" value="P_typ_ATPase_c"/>
</dbReference>
<evidence type="ECO:0000256" key="14">
    <source>
        <dbReference type="PIRSR" id="PIRSR606539-3"/>
    </source>
</evidence>
<feature type="region of interest" description="Disordered" evidence="16">
    <location>
        <begin position="1"/>
        <end position="34"/>
    </location>
</feature>
<dbReference type="Gene3D" id="3.40.50.1000">
    <property type="entry name" value="HAD superfamily/HAD-like"/>
    <property type="match status" value="1"/>
</dbReference>
<feature type="binding site" evidence="13">
    <location>
        <position position="698"/>
    </location>
    <ligand>
        <name>ATP</name>
        <dbReference type="ChEBI" id="CHEBI:30616"/>
    </ligand>
</feature>
<dbReference type="Pfam" id="PF16212">
    <property type="entry name" value="PhoLip_ATPase_C"/>
    <property type="match status" value="1"/>
</dbReference>
<dbReference type="Gene3D" id="2.70.150.10">
    <property type="entry name" value="Calcium-transporting ATPase, cytoplasmic transduction domain A"/>
    <property type="match status" value="1"/>
</dbReference>
<feature type="transmembrane region" description="Helical" evidence="15">
    <location>
        <begin position="872"/>
        <end position="894"/>
    </location>
</feature>
<reference evidence="19 20" key="1">
    <citation type="submission" date="2020-02" db="EMBL/GenBank/DDBJ databases">
        <authorList>
            <person name="Ma Q."/>
            <person name="Huang Y."/>
            <person name="Song X."/>
            <person name="Pei D."/>
        </authorList>
    </citation>
    <scope>NUCLEOTIDE SEQUENCE [LARGE SCALE GENOMIC DNA]</scope>
    <source>
        <strain evidence="19">Sxm20200214</strain>
        <tissue evidence="19">Leaf</tissue>
    </source>
</reference>
<evidence type="ECO:0000256" key="10">
    <source>
        <dbReference type="ARBA" id="ARBA00023136"/>
    </source>
</evidence>
<dbReference type="SFLD" id="SFLDS00003">
    <property type="entry name" value="Haloacid_Dehalogenase"/>
    <property type="match status" value="1"/>
</dbReference>
<dbReference type="SUPFAM" id="SSF81665">
    <property type="entry name" value="Calcium ATPase, transmembrane domain M"/>
    <property type="match status" value="1"/>
</dbReference>
<organism evidence="19 20">
    <name type="scientific">Brassica carinata</name>
    <name type="common">Ethiopian mustard</name>
    <name type="synonym">Abyssinian cabbage</name>
    <dbReference type="NCBI Taxonomy" id="52824"/>
    <lineage>
        <taxon>Eukaryota</taxon>
        <taxon>Viridiplantae</taxon>
        <taxon>Streptophyta</taxon>
        <taxon>Embryophyta</taxon>
        <taxon>Tracheophyta</taxon>
        <taxon>Spermatophyta</taxon>
        <taxon>Magnoliopsida</taxon>
        <taxon>eudicotyledons</taxon>
        <taxon>Gunneridae</taxon>
        <taxon>Pentapetalae</taxon>
        <taxon>rosids</taxon>
        <taxon>malvids</taxon>
        <taxon>Brassicales</taxon>
        <taxon>Brassicaceae</taxon>
        <taxon>Brassiceae</taxon>
        <taxon>Brassica</taxon>
    </lineage>
</organism>
<dbReference type="OrthoDB" id="377733at2759"/>
<evidence type="ECO:0000256" key="3">
    <source>
        <dbReference type="ARBA" id="ARBA00022692"/>
    </source>
</evidence>
<dbReference type="GO" id="GO:0140326">
    <property type="term" value="F:ATPase-coupled intramembrane lipid transporter activity"/>
    <property type="evidence" value="ECO:0007669"/>
    <property type="project" value="UniProtKB-EC"/>
</dbReference>
<feature type="transmembrane region" description="Helical" evidence="15">
    <location>
        <begin position="985"/>
        <end position="1005"/>
    </location>
</feature>
<feature type="transmembrane region" description="Helical" evidence="15">
    <location>
        <begin position="296"/>
        <end position="320"/>
    </location>
</feature>
<dbReference type="Pfam" id="PF16209">
    <property type="entry name" value="PhoLip_ATPase_N"/>
    <property type="match status" value="1"/>
</dbReference>
<feature type="transmembrane region" description="Helical" evidence="15">
    <location>
        <begin position="101"/>
        <end position="119"/>
    </location>
</feature>
<dbReference type="PANTHER" id="PTHR24092">
    <property type="entry name" value="PROBABLE PHOSPHOLIPID-TRANSPORTING ATPASE"/>
    <property type="match status" value="1"/>
</dbReference>
<feature type="domain" description="P-type ATPase N-terminal" evidence="17">
    <location>
        <begin position="60"/>
        <end position="126"/>
    </location>
</feature>
<keyword evidence="4 14" id="KW-0479">Metal-binding</keyword>
<dbReference type="CDD" id="cd02073">
    <property type="entry name" value="P-type_ATPase_APLT_Dnf-like"/>
    <property type="match status" value="1"/>
</dbReference>
<dbReference type="GO" id="GO:0000287">
    <property type="term" value="F:magnesium ion binding"/>
    <property type="evidence" value="ECO:0007669"/>
    <property type="project" value="UniProtKB-UniRule"/>
</dbReference>
<dbReference type="AlphaFoldDB" id="A0A8X7U1L3"/>
<keyword evidence="9 15" id="KW-1133">Transmembrane helix</keyword>
<feature type="compositionally biased region" description="Basic and acidic residues" evidence="16">
    <location>
        <begin position="1"/>
        <end position="14"/>
    </location>
</feature>
<feature type="binding site" evidence="13">
    <location>
        <position position="699"/>
    </location>
    <ligand>
        <name>ATP</name>
        <dbReference type="ChEBI" id="CHEBI:30616"/>
    </ligand>
</feature>
<keyword evidence="10 15" id="KW-0472">Membrane</keyword>
<dbReference type="InterPro" id="IPR036412">
    <property type="entry name" value="HAD-like_sf"/>
</dbReference>
<feature type="binding site" evidence="13">
    <location>
        <position position="790"/>
    </location>
    <ligand>
        <name>ATP</name>
        <dbReference type="ChEBI" id="CHEBI:30616"/>
    </ligand>
</feature>
<dbReference type="FunFam" id="3.40.50.1000:FF:000014">
    <property type="entry name" value="Phospholipid-transporting ATPase"/>
    <property type="match status" value="1"/>
</dbReference>
<keyword evidence="5 13" id="KW-0547">Nucleotide-binding</keyword>
<feature type="transmembrane region" description="Helical" evidence="15">
    <location>
        <begin position="1017"/>
        <end position="1040"/>
    </location>
</feature>
<dbReference type="Gene3D" id="3.40.1110.10">
    <property type="entry name" value="Calcium-transporting ATPase, cytoplasmic domain N"/>
    <property type="match status" value="1"/>
</dbReference>
<comment type="caution">
    <text evidence="19">The sequence shown here is derived from an EMBL/GenBank/DDBJ whole genome shotgun (WGS) entry which is preliminary data.</text>
</comment>
<name>A0A8X7U1L3_BRACI</name>
<keyword evidence="7 14" id="KW-0460">Magnesium</keyword>
<dbReference type="EMBL" id="JAAMPC010000014">
    <property type="protein sequence ID" value="KAG2262592.1"/>
    <property type="molecule type" value="Genomic_DNA"/>
</dbReference>
<evidence type="ECO:0000259" key="18">
    <source>
        <dbReference type="Pfam" id="PF16212"/>
    </source>
</evidence>
<evidence type="ECO:0000256" key="13">
    <source>
        <dbReference type="PIRSR" id="PIRSR606539-2"/>
    </source>
</evidence>
<dbReference type="GO" id="GO:0016887">
    <property type="term" value="F:ATP hydrolysis activity"/>
    <property type="evidence" value="ECO:0007669"/>
    <property type="project" value="InterPro"/>
</dbReference>
<evidence type="ECO:0000313" key="20">
    <source>
        <dbReference type="Proteomes" id="UP000886595"/>
    </source>
</evidence>
<feature type="domain" description="P-type ATPase C-terminal" evidence="18">
    <location>
        <begin position="836"/>
        <end position="1076"/>
    </location>
</feature>
<feature type="binding site" evidence="13">
    <location>
        <position position="427"/>
    </location>
    <ligand>
        <name>ATP</name>
        <dbReference type="ChEBI" id="CHEBI:30616"/>
    </ligand>
</feature>
<sequence>MDSRNSIDHHHHNDSISGVSSRWSLSSKDPPSEKSLSAIWDRSMLSMSQKEIKDEDARLVYINDAERTNERFDFTGNSIKTAKYSVFTFLPRNLFEQFHRVAYVYFLVIAVLNQLPQLAVFGRGASIMPLAFVLLVSAIKDAYEDFRRHRSDRVENNRLALVFEEGRFREKQWKYIRVGEVVKVVSNQTLPCDMVLLATSDPTGVVYVQTTNLDGESNLKTRYAKQETLQKAADLETFNGFIKCEKPNRNIYGGCELKNTEWALGVVVYAGGETKAMLNNSGAPSKRSRLETRMNLEIILLSLFLIALCTTAAATAAVWLRRHRDDLDTILFYRRKDYSERPGGKNHNYYGWGWEIFFTFFMAVIVYQIMIPISLYISMELVRIGQAYFMTRDDQMYDESSNSSFQCRALNINEDLGQIKYLFSDKTGTLTDNKMEFQSACIGGVDYSDWKSADSEHGGYSIEVDGNILKPKMRVRVDPELLELTKDGYATKEAKRANEFFLSLAACNTIVPIVTNTSDPNVKLVDYQGESPDEQALVYAAAAYGFLLIERTSGHIVINVRGEMQRYNVLGLHEFDSDRKRMSVILGCPDTVMDESYGDVIEETKKQLHAYSSDGLRTLVVGMRKLNDSEFEQWHSSFEAASTALIGRAGLLRKVAGNIETNLRIVGATAIEDKLQRGVPEAIESLRIAGIKVWVLTGDKQETAISIGFSSRLLTRNMRQIVINSNSLDSCRRSLEEANASIESNDESVALIIDGTSLIYVLDSDLEDVLFQVACKCSAILCCRVAPFQKAGIVALVKNRTSDMTLAIGDGANDVSMIQMADVGVGISGQEGRQAVMASDFAMGQFRFLVPLLLVHGHWNYQRMGYMILYNFYRNAVFVLILFWYVLFTCYTLTTAITEWSSVLYSVIYTSVPTIIIGILDKDLGRRTLLNHPQLYGVGQRGEGYSTTLFWYMMFDTIWQSAAIFFIPLFAYWGSTIDTSSLGDLWTIAAVVVVNLHLAMDIIRWNWITHAAIWGSIVAACICVIVIDVIPTLPGYWAIFEVTSTWMFWFCLLAIVVTSLLPRFAIKYLGEYYRPSDVRIAREAEKLGTFIEPQGTEIEMNQIGDPPRR</sequence>
<keyword evidence="8 15" id="KW-1278">Translocase</keyword>
<feature type="compositionally biased region" description="Polar residues" evidence="16">
    <location>
        <begin position="18"/>
        <end position="29"/>
    </location>
</feature>
<dbReference type="InterPro" id="IPR044492">
    <property type="entry name" value="P_typ_ATPase_HD_dom"/>
</dbReference>
<dbReference type="PANTHER" id="PTHR24092:SF91">
    <property type="entry name" value="PHOSPHOLIPID-TRANSPORTING ATPASE 1"/>
    <property type="match status" value="1"/>
</dbReference>
<feature type="transmembrane region" description="Helical" evidence="15">
    <location>
        <begin position="900"/>
        <end position="920"/>
    </location>
</feature>
<comment type="catalytic activity">
    <reaction evidence="11 15">
        <text>ATP + H2O + phospholipidSide 1 = ADP + phosphate + phospholipidSide 2.</text>
        <dbReference type="EC" id="7.6.2.1"/>
    </reaction>
</comment>
<evidence type="ECO:0000256" key="9">
    <source>
        <dbReference type="ARBA" id="ARBA00022989"/>
    </source>
</evidence>
<feature type="transmembrane region" description="Helical" evidence="15">
    <location>
        <begin position="125"/>
        <end position="143"/>
    </location>
</feature>
<feature type="binding site" evidence="13">
    <location>
        <position position="617"/>
    </location>
    <ligand>
        <name>ATP</name>
        <dbReference type="ChEBI" id="CHEBI:30616"/>
    </ligand>
</feature>
<keyword evidence="20" id="KW-1185">Reference proteome</keyword>
<dbReference type="PROSITE" id="PS00154">
    <property type="entry name" value="ATPASE_E1_E2"/>
    <property type="match status" value="1"/>
</dbReference>
<evidence type="ECO:0000256" key="11">
    <source>
        <dbReference type="ARBA" id="ARBA00034036"/>
    </source>
</evidence>
<comment type="similarity">
    <text evidence="2 15">Belongs to the cation transport ATPase (P-type) (TC 3.A.3) family. Type IV subfamily.</text>
</comment>
<dbReference type="Proteomes" id="UP000886595">
    <property type="component" value="Unassembled WGS sequence"/>
</dbReference>
<evidence type="ECO:0000256" key="2">
    <source>
        <dbReference type="ARBA" id="ARBA00008109"/>
    </source>
</evidence>
<evidence type="ECO:0000256" key="4">
    <source>
        <dbReference type="ARBA" id="ARBA00022723"/>
    </source>
</evidence>
<evidence type="ECO:0000259" key="17">
    <source>
        <dbReference type="Pfam" id="PF16209"/>
    </source>
</evidence>
<gene>
    <name evidence="19" type="ORF">Bca52824_069671</name>
</gene>
<dbReference type="NCBIfam" id="TIGR01494">
    <property type="entry name" value="ATPase_P-type"/>
    <property type="match status" value="2"/>
</dbReference>
<evidence type="ECO:0000256" key="15">
    <source>
        <dbReference type="RuleBase" id="RU362033"/>
    </source>
</evidence>
<evidence type="ECO:0000256" key="7">
    <source>
        <dbReference type="ARBA" id="ARBA00022842"/>
    </source>
</evidence>
<feature type="transmembrane region" description="Helical" evidence="15">
    <location>
        <begin position="356"/>
        <end position="377"/>
    </location>
</feature>
<dbReference type="SUPFAM" id="SSF81660">
    <property type="entry name" value="Metal cation-transporting ATPase, ATP-binding domain N"/>
    <property type="match status" value="1"/>
</dbReference>
<dbReference type="InterPro" id="IPR006539">
    <property type="entry name" value="P-type_ATPase_IV"/>
</dbReference>
<feature type="binding site" evidence="13">
    <location>
        <position position="426"/>
    </location>
    <ligand>
        <name>ATP</name>
        <dbReference type="ChEBI" id="CHEBI:30616"/>
    </ligand>
</feature>
<dbReference type="NCBIfam" id="TIGR01652">
    <property type="entry name" value="ATPase-Plipid"/>
    <property type="match status" value="1"/>
</dbReference>
<dbReference type="InterPro" id="IPR023214">
    <property type="entry name" value="HAD_sf"/>
</dbReference>
<feature type="binding site" evidence="13">
    <location>
        <position position="534"/>
    </location>
    <ligand>
        <name>ATP</name>
        <dbReference type="ChEBI" id="CHEBI:30616"/>
    </ligand>
</feature>
<dbReference type="SFLD" id="SFLDG00002">
    <property type="entry name" value="C1.7:_P-type_atpase_like"/>
    <property type="match status" value="1"/>
</dbReference>
<dbReference type="InterPro" id="IPR023298">
    <property type="entry name" value="ATPase_P-typ_TM_dom_sf"/>
</dbReference>
<feature type="binding site" evidence="13">
    <location>
        <position position="813"/>
    </location>
    <ligand>
        <name>ATP</name>
        <dbReference type="ChEBI" id="CHEBI:30616"/>
    </ligand>
</feature>
<dbReference type="SFLD" id="SFLDF00027">
    <property type="entry name" value="p-type_atpase"/>
    <property type="match status" value="1"/>
</dbReference>
<feature type="binding site" evidence="13">
    <location>
        <position position="425"/>
    </location>
    <ligand>
        <name>ATP</name>
        <dbReference type="ChEBI" id="CHEBI:30616"/>
    </ligand>
</feature>
<dbReference type="InterPro" id="IPR008250">
    <property type="entry name" value="ATPase_P-typ_transduc_dom_A_sf"/>
</dbReference>
<dbReference type="EC" id="7.6.2.1" evidence="15"/>
<feature type="binding site" evidence="14">
    <location>
        <position position="814"/>
    </location>
    <ligand>
        <name>Mg(2+)</name>
        <dbReference type="ChEBI" id="CHEBI:18420"/>
    </ligand>
</feature>
<feature type="transmembrane region" description="Helical" evidence="15">
    <location>
        <begin position="949"/>
        <end position="973"/>
    </location>
</feature>
<feature type="active site" description="4-aspartylphosphate intermediate" evidence="12">
    <location>
        <position position="425"/>
    </location>
</feature>